<proteinExistence type="predicted"/>
<evidence type="ECO:0000256" key="1">
    <source>
        <dbReference type="SAM" id="MobiDB-lite"/>
    </source>
</evidence>
<feature type="compositionally biased region" description="Polar residues" evidence="1">
    <location>
        <begin position="465"/>
        <end position="480"/>
    </location>
</feature>
<keyword evidence="2" id="KW-0812">Transmembrane</keyword>
<feature type="region of interest" description="Disordered" evidence="1">
    <location>
        <begin position="384"/>
        <end position="423"/>
    </location>
</feature>
<evidence type="ECO:0000313" key="4">
    <source>
        <dbReference type="Proteomes" id="UP000028984"/>
    </source>
</evidence>
<dbReference type="Gene3D" id="2.60.40.10">
    <property type="entry name" value="Immunoglobulins"/>
    <property type="match status" value="1"/>
</dbReference>
<gene>
    <name evidence="3" type="ORF">BREU_0708</name>
</gene>
<dbReference type="eggNOG" id="COG1361">
    <property type="taxonomic scope" value="Bacteria"/>
</dbReference>
<sequence>MTMHSIEADTRKPGSAIALSTITPDAITPDAITPDATGPSAARRGVVRLFAAIMAMFVALALLVAMPAAHRQAFAEDGASVSGDGGSGEVTTPVAGPVPNIIVTNFTTGADTVAAGSKFDLNFTFQNKGQVAVTNMVVTVDGGESFAIAGGTNTFYVDALWAGYSLSQTVPMQALSSAKSGAQPIGLSFKYEYLDSGARNSTQSDIKISVPISQPDRFEIGEPVLPDQVIAGQEATLTMEYVNKGKGDIANVEATMEGEGFDATMKNQYVGNVASGATGSIGYAFTPQAAGELDAKLKITYEDSDGQTKTKEFPVKLTVADMPPVDETMVDDFSEPAAGPAVPWWVWVAGALGIVVLIVVIVLLVRRHRKKKAKSDIDEEWDDWAEGKGADGTSAERNAGSAGSLANSRTSSPTDFKIGGSGSDATPTVVITPAAGASAAGSTAAAGGPAESTATVAPAAGASRSEAQTAIQPSSPAHKA</sequence>
<protein>
    <submittedName>
        <fullName evidence="3">S-layer protein</fullName>
    </submittedName>
</protein>
<feature type="transmembrane region" description="Helical" evidence="2">
    <location>
        <begin position="344"/>
        <end position="365"/>
    </location>
</feature>
<comment type="caution">
    <text evidence="3">The sequence shown here is derived from an EMBL/GenBank/DDBJ whole genome shotgun (WGS) entry which is preliminary data.</text>
</comment>
<dbReference type="Proteomes" id="UP000028984">
    <property type="component" value="Unassembled WGS sequence"/>
</dbReference>
<feature type="transmembrane region" description="Helical" evidence="2">
    <location>
        <begin position="49"/>
        <end position="69"/>
    </location>
</feature>
<dbReference type="AlphaFoldDB" id="A0A087CXD1"/>
<accession>A0A087CXD1</accession>
<dbReference type="PANTHER" id="PTHR35902">
    <property type="entry name" value="S-LAYER DOMAIN-LIKE PROTEIN-RELATED"/>
    <property type="match status" value="1"/>
</dbReference>
<evidence type="ECO:0000256" key="2">
    <source>
        <dbReference type="SAM" id="Phobius"/>
    </source>
</evidence>
<dbReference type="GO" id="GO:0005975">
    <property type="term" value="P:carbohydrate metabolic process"/>
    <property type="evidence" value="ECO:0007669"/>
    <property type="project" value="UniProtKB-ARBA"/>
</dbReference>
<evidence type="ECO:0000313" key="3">
    <source>
        <dbReference type="EMBL" id="KFI87931.1"/>
    </source>
</evidence>
<keyword evidence="2" id="KW-1133">Transmembrane helix</keyword>
<keyword evidence="2" id="KW-0472">Membrane</keyword>
<dbReference type="EMBL" id="JGZK01000002">
    <property type="protein sequence ID" value="KFI87931.1"/>
    <property type="molecule type" value="Genomic_DNA"/>
</dbReference>
<name>A0A087CXD1_9BIFI</name>
<reference evidence="3 4" key="1">
    <citation type="submission" date="2014-03" db="EMBL/GenBank/DDBJ databases">
        <title>Genomics of Bifidobacteria.</title>
        <authorList>
            <person name="Ventura M."/>
            <person name="Milani C."/>
            <person name="Lugli G.A."/>
        </authorList>
    </citation>
    <scope>NUCLEOTIDE SEQUENCE [LARGE SCALE GENOMIC DNA]</scope>
    <source>
        <strain evidence="3 4">DSM 23975</strain>
    </source>
</reference>
<keyword evidence="4" id="KW-1185">Reference proteome</keyword>
<feature type="region of interest" description="Disordered" evidence="1">
    <location>
        <begin position="436"/>
        <end position="480"/>
    </location>
</feature>
<dbReference type="PANTHER" id="PTHR35902:SF3">
    <property type="entry name" value="NPCBM-ASSOCIATED, NEW3 DOMAIN OF ALPHA-GALACTOSIDASE"/>
    <property type="match status" value="1"/>
</dbReference>
<dbReference type="InterPro" id="IPR013783">
    <property type="entry name" value="Ig-like_fold"/>
</dbReference>
<organism evidence="3 4">
    <name type="scientific">Bifidobacterium reuteri DSM 23975</name>
    <dbReference type="NCBI Taxonomy" id="1437610"/>
    <lineage>
        <taxon>Bacteria</taxon>
        <taxon>Bacillati</taxon>
        <taxon>Actinomycetota</taxon>
        <taxon>Actinomycetes</taxon>
        <taxon>Bifidobacteriales</taxon>
        <taxon>Bifidobacteriaceae</taxon>
        <taxon>Bifidobacterium</taxon>
    </lineage>
</organism>
<feature type="compositionally biased region" description="Low complexity" evidence="1">
    <location>
        <begin position="436"/>
        <end position="455"/>
    </location>
</feature>
<dbReference type="STRING" id="1437610.BREU_0708"/>
<feature type="compositionally biased region" description="Polar residues" evidence="1">
    <location>
        <begin position="404"/>
        <end position="414"/>
    </location>
</feature>